<evidence type="ECO:0000313" key="2">
    <source>
        <dbReference type="EMBL" id="CAF1510106.1"/>
    </source>
</evidence>
<evidence type="ECO:0000313" key="3">
    <source>
        <dbReference type="Proteomes" id="UP000663828"/>
    </source>
</evidence>
<dbReference type="OrthoDB" id="1700726at2759"/>
<dbReference type="EMBL" id="CAJNOJ010000688">
    <property type="protein sequence ID" value="CAF1510106.1"/>
    <property type="molecule type" value="Genomic_DNA"/>
</dbReference>
<reference evidence="2" key="1">
    <citation type="submission" date="2021-02" db="EMBL/GenBank/DDBJ databases">
        <authorList>
            <person name="Nowell W R."/>
        </authorList>
    </citation>
    <scope>NUCLEOTIDE SEQUENCE</scope>
</reference>
<gene>
    <name evidence="2" type="ORF">EDS130_LOCUS43190</name>
    <name evidence="1" type="ORF">XAT740_LOCUS14072</name>
</gene>
<organism evidence="2 4">
    <name type="scientific">Adineta ricciae</name>
    <name type="common">Rotifer</name>
    <dbReference type="NCBI Taxonomy" id="249248"/>
    <lineage>
        <taxon>Eukaryota</taxon>
        <taxon>Metazoa</taxon>
        <taxon>Spiralia</taxon>
        <taxon>Gnathifera</taxon>
        <taxon>Rotifera</taxon>
        <taxon>Eurotatoria</taxon>
        <taxon>Bdelloidea</taxon>
        <taxon>Adinetida</taxon>
        <taxon>Adinetidae</taxon>
        <taxon>Adineta</taxon>
    </lineage>
</organism>
<name>A0A815TXV8_ADIRI</name>
<evidence type="ECO:0000313" key="1">
    <source>
        <dbReference type="EMBL" id="CAF1017864.1"/>
    </source>
</evidence>
<dbReference type="Proteomes" id="UP000663852">
    <property type="component" value="Unassembled WGS sequence"/>
</dbReference>
<dbReference type="EMBL" id="CAJNOR010000835">
    <property type="protein sequence ID" value="CAF1017864.1"/>
    <property type="molecule type" value="Genomic_DNA"/>
</dbReference>
<protein>
    <submittedName>
        <fullName evidence="2">Uncharacterized protein</fullName>
    </submittedName>
</protein>
<sequence>MPTSIFVDVHTLDDVLYEGSIVLNNGPCVGYLQSSNTIKWLSYSKAIERSLCIGSYLWTTARLTPMQSNVAILSSVLAIDNVERIKSCQNELLRND</sequence>
<proteinExistence type="predicted"/>
<accession>A0A815TXV8</accession>
<dbReference type="Proteomes" id="UP000663828">
    <property type="component" value="Unassembled WGS sequence"/>
</dbReference>
<keyword evidence="3" id="KW-1185">Reference proteome</keyword>
<evidence type="ECO:0000313" key="4">
    <source>
        <dbReference type="Proteomes" id="UP000663852"/>
    </source>
</evidence>
<dbReference type="AlphaFoldDB" id="A0A815TXV8"/>
<comment type="caution">
    <text evidence="2">The sequence shown here is derived from an EMBL/GenBank/DDBJ whole genome shotgun (WGS) entry which is preliminary data.</text>
</comment>